<evidence type="ECO:0000313" key="6">
    <source>
        <dbReference type="Proteomes" id="UP000514410"/>
    </source>
</evidence>
<name>A0A7L7KXG7_9LACO</name>
<keyword evidence="2" id="KW-0680">Restriction system</keyword>
<dbReference type="PANTHER" id="PTHR30408:SF13">
    <property type="entry name" value="TYPE I RESTRICTION ENZYME HINDI SPECIFICITY SUBUNIT"/>
    <property type="match status" value="1"/>
</dbReference>
<gene>
    <name evidence="5" type="ORF">G6534_07635</name>
</gene>
<dbReference type="Gene3D" id="3.90.220.20">
    <property type="entry name" value="DNA methylase specificity domains"/>
    <property type="match status" value="2"/>
</dbReference>
<dbReference type="SUPFAM" id="SSF116734">
    <property type="entry name" value="DNA methylase specificity domain"/>
    <property type="match status" value="2"/>
</dbReference>
<evidence type="ECO:0000256" key="2">
    <source>
        <dbReference type="ARBA" id="ARBA00022747"/>
    </source>
</evidence>
<dbReference type="RefSeq" id="WP_082666935.1">
    <property type="nucleotide sequence ID" value="NZ_CP049366.1"/>
</dbReference>
<dbReference type="Gene3D" id="1.10.287.1120">
    <property type="entry name" value="Bipartite methylase S protein"/>
    <property type="match status" value="1"/>
</dbReference>
<dbReference type="Pfam" id="PF01420">
    <property type="entry name" value="Methylase_S"/>
    <property type="match status" value="2"/>
</dbReference>
<keyword evidence="5" id="KW-0540">Nuclease</keyword>
<dbReference type="AlphaFoldDB" id="A0A7L7KXG7"/>
<dbReference type="EMBL" id="CP049366">
    <property type="protein sequence ID" value="QMT84497.1"/>
    <property type="molecule type" value="Genomic_DNA"/>
</dbReference>
<feature type="domain" description="Type I restriction modification DNA specificity" evidence="4">
    <location>
        <begin position="200"/>
        <end position="376"/>
    </location>
</feature>
<keyword evidence="6" id="KW-1185">Reference proteome</keyword>
<evidence type="ECO:0000259" key="4">
    <source>
        <dbReference type="Pfam" id="PF01420"/>
    </source>
</evidence>
<comment type="similarity">
    <text evidence="1">Belongs to the type-I restriction system S methylase family.</text>
</comment>
<keyword evidence="5" id="KW-0255">Endonuclease</keyword>
<accession>A0A7L7KXG7</accession>
<protein>
    <submittedName>
        <fullName evidence="5">Restriction endonuclease subunit S</fullName>
    </submittedName>
</protein>
<feature type="domain" description="Type I restriction modification DNA specificity" evidence="4">
    <location>
        <begin position="3"/>
        <end position="168"/>
    </location>
</feature>
<evidence type="ECO:0000313" key="5">
    <source>
        <dbReference type="EMBL" id="QMT84497.1"/>
    </source>
</evidence>
<sequence>MSDLTEFHKQGFYTTESYDESKKYYLLRGTDLTGNKLTIHDDTPKINASEKEFNDFKVEVGDVLLVRSGGVGTYGIVYDEVQGIFGSYLIDFRFDQTQMLNEFFGYFYESDLFKQQLRRISQQSANLNINAENIKSISIDLPSIEEQKKIEGILKQIDNLIALQQQQLDLYTKLKKGLLQKLFPKDGEKIPRVRFADFHEDWEQRKLKDLANVIGGGTPSTKIGEYWNGDIDWYSPVEIGKSIFVNHSQKRITKLGLNKSSAKILPINTLLFTSRAGIGNTAILKKEGTTNQGFQSIVPIKDKLDIYYLYSNSDKLKRYGERVGGGSTFTEVSGKQMKEMPITIPTIHEQKNIGHIFQLLDFQIILQENNLKKLKQLKKFLLQKLFI</sequence>
<dbReference type="CDD" id="cd17273">
    <property type="entry name" value="RMtype1_S_EcoJA69PI-TRD1-CR1_like"/>
    <property type="match status" value="1"/>
</dbReference>
<dbReference type="GO" id="GO:0009307">
    <property type="term" value="P:DNA restriction-modification system"/>
    <property type="evidence" value="ECO:0007669"/>
    <property type="project" value="UniProtKB-KW"/>
</dbReference>
<reference evidence="5 6" key="1">
    <citation type="submission" date="2020-02" db="EMBL/GenBank/DDBJ databases">
        <title>Complete Genome Sequence of Lactobacillus sp. NFFJ11 Isolated from animal feed.</title>
        <authorList>
            <person name="Jung J.Y."/>
        </authorList>
    </citation>
    <scope>NUCLEOTIDE SEQUENCE [LARGE SCALE GENOMIC DNA]</scope>
    <source>
        <strain evidence="5 6">NFFJ11</strain>
    </source>
</reference>
<dbReference type="GO" id="GO:0004519">
    <property type="term" value="F:endonuclease activity"/>
    <property type="evidence" value="ECO:0007669"/>
    <property type="project" value="UniProtKB-KW"/>
</dbReference>
<dbReference type="Proteomes" id="UP000514410">
    <property type="component" value="Chromosome"/>
</dbReference>
<keyword evidence="5" id="KW-0378">Hydrolase</keyword>
<dbReference type="GO" id="GO:0003677">
    <property type="term" value="F:DNA binding"/>
    <property type="evidence" value="ECO:0007669"/>
    <property type="project" value="UniProtKB-KW"/>
</dbReference>
<evidence type="ECO:0000256" key="3">
    <source>
        <dbReference type="ARBA" id="ARBA00023125"/>
    </source>
</evidence>
<dbReference type="KEGG" id="cpab:G6534_07635"/>
<proteinExistence type="inferred from homology"/>
<organism evidence="5 6">
    <name type="scientific">Companilactobacillus pabuli</name>
    <dbReference type="NCBI Taxonomy" id="2714036"/>
    <lineage>
        <taxon>Bacteria</taxon>
        <taxon>Bacillati</taxon>
        <taxon>Bacillota</taxon>
        <taxon>Bacilli</taxon>
        <taxon>Lactobacillales</taxon>
        <taxon>Lactobacillaceae</taxon>
        <taxon>Companilactobacillus</taxon>
    </lineage>
</organism>
<keyword evidence="3" id="KW-0238">DNA-binding</keyword>
<evidence type="ECO:0000256" key="1">
    <source>
        <dbReference type="ARBA" id="ARBA00010923"/>
    </source>
</evidence>
<dbReference type="InterPro" id="IPR000055">
    <property type="entry name" value="Restrct_endonuc_typeI_TRD"/>
</dbReference>
<dbReference type="REBASE" id="434564">
    <property type="entry name" value="S2.LspNFFJ11ORF7650P"/>
</dbReference>
<dbReference type="InterPro" id="IPR052021">
    <property type="entry name" value="Type-I_RS_S_subunit"/>
</dbReference>
<dbReference type="InterPro" id="IPR044946">
    <property type="entry name" value="Restrct_endonuc_typeI_TRD_sf"/>
</dbReference>
<dbReference type="PANTHER" id="PTHR30408">
    <property type="entry name" value="TYPE-1 RESTRICTION ENZYME ECOKI SPECIFICITY PROTEIN"/>
    <property type="match status" value="1"/>
</dbReference>